<feature type="signal peptide" evidence="4">
    <location>
        <begin position="1"/>
        <end position="20"/>
    </location>
</feature>
<dbReference type="FunCoup" id="P91823">
    <property type="interactions" value="1522"/>
</dbReference>
<dbReference type="InterPro" id="IPR038178">
    <property type="entry name" value="Kringle_sf"/>
</dbReference>
<dbReference type="CTD" id="188711"/>
<dbReference type="PANTHER" id="PTHR24261:SF7">
    <property type="entry name" value="KRINGLE DOMAIN-CONTAINING PROTEIN"/>
    <property type="match status" value="1"/>
</dbReference>
<dbReference type="AlphaFoldDB" id="P91823"/>
<dbReference type="RefSeq" id="NP_492773.3">
    <property type="nucleotide sequence ID" value="NM_060372.3"/>
</dbReference>
<dbReference type="OMA" id="EDPRFMC"/>
<dbReference type="Reactome" id="R-CEL-1592389">
    <property type="pathway name" value="Activation of Matrix Metalloproteinases"/>
</dbReference>
<dbReference type="Pfam" id="PF25866">
    <property type="entry name" value="Kringle_2"/>
    <property type="match status" value="1"/>
</dbReference>
<dbReference type="HOGENOM" id="CLU_031750_0_0_1"/>
<evidence type="ECO:0000313" key="6">
    <source>
        <dbReference type="EMBL" id="CAB03383.5"/>
    </source>
</evidence>
<dbReference type="Reactome" id="R-CEL-8875656">
    <property type="pathway name" value="MET receptor recycling"/>
</dbReference>
<dbReference type="Reactome" id="R-CEL-75205">
    <property type="pathway name" value="Dissolution of Fibrin Clot"/>
</dbReference>
<dbReference type="Pfam" id="PF00051">
    <property type="entry name" value="Kringle"/>
    <property type="match status" value="1"/>
</dbReference>
<dbReference type="Reactome" id="R-CEL-8874081">
    <property type="pathway name" value="MET activates PTK2 signaling"/>
</dbReference>
<dbReference type="Reactome" id="R-CEL-1474228">
    <property type="pathway name" value="Degradation of the extracellular matrix"/>
</dbReference>
<dbReference type="Reactome" id="R-CEL-1257604">
    <property type="pathway name" value="PIP3 activates AKT signaling"/>
</dbReference>
<accession>P91823</accession>
<dbReference type="GeneID" id="188711"/>
<evidence type="ECO:0000256" key="3">
    <source>
        <dbReference type="PROSITE-ProRule" id="PRU00121"/>
    </source>
</evidence>
<dbReference type="SUPFAM" id="SSF57440">
    <property type="entry name" value="Kringle-like"/>
    <property type="match status" value="1"/>
</dbReference>
<dbReference type="Reactome" id="R-CEL-8875513">
    <property type="pathway name" value="MET interacts with TNS proteins"/>
</dbReference>
<name>P91823_CAEEL</name>
<dbReference type="Reactome" id="R-CEL-9734091">
    <property type="pathway name" value="Drug-mediated inhibition of MET activation"/>
</dbReference>
<dbReference type="Reactome" id="R-CEL-8851907">
    <property type="pathway name" value="MET activates PI3K/AKT signaling"/>
</dbReference>
<dbReference type="EMBL" id="BX284601">
    <property type="protein sequence ID" value="CAB03383.5"/>
    <property type="molecule type" value="Genomic_DNA"/>
</dbReference>
<dbReference type="Reactome" id="R-CEL-8875555">
    <property type="pathway name" value="MET activates RAP1 and RAC1"/>
</dbReference>
<dbReference type="PROSITE" id="PS50070">
    <property type="entry name" value="KRINGLE_2"/>
    <property type="match status" value="1"/>
</dbReference>
<dbReference type="PROSITE" id="PS00021">
    <property type="entry name" value="KRINGLE_1"/>
    <property type="match status" value="1"/>
</dbReference>
<dbReference type="Proteomes" id="UP000001940">
    <property type="component" value="Chromosome I"/>
</dbReference>
<dbReference type="Reactome" id="R-CEL-8851805">
    <property type="pathway name" value="MET activates RAS signaling"/>
</dbReference>
<dbReference type="InterPro" id="IPR018056">
    <property type="entry name" value="Kringle_CS"/>
</dbReference>
<dbReference type="InterPro" id="IPR013806">
    <property type="entry name" value="Kringle-like"/>
</dbReference>
<dbReference type="Reactome" id="R-CEL-5673001">
    <property type="pathway name" value="RAF/MAP kinase cascade"/>
</dbReference>
<dbReference type="UCSC" id="T22A3.6">
    <property type="organism name" value="c. elegans"/>
</dbReference>
<evidence type="ECO:0000256" key="2">
    <source>
        <dbReference type="ARBA" id="ARBA00023157"/>
    </source>
</evidence>
<evidence type="ECO:0000259" key="5">
    <source>
        <dbReference type="PROSITE" id="PS50070"/>
    </source>
</evidence>
<dbReference type="KEGG" id="cel:CELE_T22A3.6"/>
<dbReference type="Reactome" id="R-CEL-8852405">
    <property type="pathway name" value="Signaling by MST1"/>
</dbReference>
<dbReference type="AGR" id="WB:WBGene00011909"/>
<dbReference type="Reactome" id="R-CEL-6807004">
    <property type="pathway name" value="Negative regulation of MET activity"/>
</dbReference>
<dbReference type="PaxDb" id="6239-T22A3.6"/>
<dbReference type="Reactome" id="R-CEL-186797">
    <property type="pathway name" value="Signaling by PDGF"/>
</dbReference>
<keyword evidence="1 3" id="KW-0420">Kringle</keyword>
<feature type="chain" id="PRO_5004161934" evidence="4">
    <location>
        <begin position="21"/>
        <end position="491"/>
    </location>
</feature>
<dbReference type="WormBase" id="T22A3.6">
    <property type="protein sequence ID" value="CE45906"/>
    <property type="gene ID" value="WBGene00011909"/>
</dbReference>
<dbReference type="eggNOG" id="ENOG502TG8G">
    <property type="taxonomic scope" value="Eukaryota"/>
</dbReference>
<keyword evidence="7" id="KW-1185">Reference proteome</keyword>
<dbReference type="Gene3D" id="2.40.20.10">
    <property type="entry name" value="Plasminogen Kringle 4"/>
    <property type="match status" value="2"/>
</dbReference>
<dbReference type="PANTHER" id="PTHR24261">
    <property type="entry name" value="PLASMINOGEN-RELATED"/>
    <property type="match status" value="1"/>
</dbReference>
<dbReference type="Reactome" id="R-CEL-6811558">
    <property type="pathway name" value="PI5P, PP2A and IER3 Regulate PI3K/AKT Signaling"/>
</dbReference>
<proteinExistence type="predicted"/>
<feature type="domain" description="Kringle" evidence="5">
    <location>
        <begin position="89"/>
        <end position="184"/>
    </location>
</feature>
<dbReference type="STRING" id="6239.T22A3.6.1"/>
<evidence type="ECO:0000256" key="1">
    <source>
        <dbReference type="ARBA" id="ARBA00022572"/>
    </source>
</evidence>
<comment type="caution">
    <text evidence="3">Lacks conserved residue(s) required for the propagation of feature annotation.</text>
</comment>
<keyword evidence="2" id="KW-1015">Disulfide bond</keyword>
<dbReference type="InParanoid" id="P91823"/>
<keyword evidence="4" id="KW-0732">Signal</keyword>
<dbReference type="Reactome" id="R-CEL-114608">
    <property type="pathway name" value="Platelet degranulation"/>
</dbReference>
<sequence length="491" mass="56577">MMVSWKLCLILTGLVNVFLTKSFTRTFSQKFVNVSISDDCETTEESERIFGYRTNFYSDDTGNVFCFRKKDGSIRMSSTSRFFEDPRFMCSKGSMDWYRGKKNVDFKDRPCLFWSSIPNSTFDISDSSSSSYSMNRILPDEYENFCRNPDKNPLGPWCYVGNDTTAPCFQPCRPSTETSSDFVCLNRDGFPYTDYDMSDILDLPQLIGIFKDVDLMYESRFVLPSLPDGVQRLSTKSCINKGHIANHFGPWIAVLDQTATQFLAAAGRRKLRDLCFPSFNEHEIFTYQQGILLDAIIEDELTISGCTFWRRCFSSCQDDLATCWLKSQKGYFGSKATSVSGKQCIPWTQATSEILSMVKVNSTSSGVYHMYHRLLFEDPSQFFTESRLFMNTEASCMLLNRRNSVEVKNSYKESPFFTNEKLVSEFEKLFQQGPGCFVKQNKTIEFQSCYTECESEKKPTLTKPLCFEKNRYSICKPKRSGDWLKRGRKVD</sequence>
<dbReference type="SMART" id="SM00130">
    <property type="entry name" value="KR"/>
    <property type="match status" value="1"/>
</dbReference>
<dbReference type="InterPro" id="IPR050759">
    <property type="entry name" value="Serine_protease_kringle"/>
</dbReference>
<organism evidence="6 7">
    <name type="scientific">Caenorhabditis elegans</name>
    <dbReference type="NCBI Taxonomy" id="6239"/>
    <lineage>
        <taxon>Eukaryota</taxon>
        <taxon>Metazoa</taxon>
        <taxon>Ecdysozoa</taxon>
        <taxon>Nematoda</taxon>
        <taxon>Chromadorea</taxon>
        <taxon>Rhabditida</taxon>
        <taxon>Rhabditina</taxon>
        <taxon>Rhabditomorpha</taxon>
        <taxon>Rhabditoidea</taxon>
        <taxon>Rhabditidae</taxon>
        <taxon>Peloderinae</taxon>
        <taxon>Caenorhabditis</taxon>
    </lineage>
</organism>
<evidence type="ECO:0000313" key="8">
    <source>
        <dbReference type="WormBase" id="T22A3.6"/>
    </source>
</evidence>
<evidence type="ECO:0000313" key="7">
    <source>
        <dbReference type="Proteomes" id="UP000001940"/>
    </source>
</evidence>
<dbReference type="Reactome" id="R-CEL-8875791">
    <property type="pathway name" value="MET activates STAT3"/>
</dbReference>
<gene>
    <name evidence="6" type="ORF">CELE_T22A3.6</name>
    <name evidence="6 8" type="ORF">T22A3.6</name>
</gene>
<evidence type="ECO:0000256" key="4">
    <source>
        <dbReference type="SAM" id="SignalP"/>
    </source>
</evidence>
<reference evidence="6 7" key="1">
    <citation type="journal article" date="1998" name="Science">
        <title>Genome sequence of the nematode C. elegans: a platform for investigating biology.</title>
        <authorList>
            <consortium name="The C. elegans sequencing consortium"/>
            <person name="Sulson J.E."/>
            <person name="Waterston R."/>
        </authorList>
    </citation>
    <scope>NUCLEOTIDE SEQUENCE [LARGE SCALE GENOMIC DNA]</scope>
    <source>
        <strain evidence="6 7">Bristol N2</strain>
    </source>
</reference>
<dbReference type="Reactome" id="R-CEL-6806942">
    <property type="pathway name" value="MET Receptor Activation"/>
</dbReference>
<dbReference type="Bgee" id="WBGene00011909">
    <property type="expression patterns" value="Expressed in adult organism and 1 other cell type or tissue"/>
</dbReference>
<protein>
    <submittedName>
        <fullName evidence="6">Kringle domain-containing protein</fullName>
    </submittedName>
</protein>
<dbReference type="InterPro" id="IPR058845">
    <property type="entry name" value="Kringle_2"/>
</dbReference>
<dbReference type="OrthoDB" id="5917794at2759"/>
<dbReference type="InterPro" id="IPR000001">
    <property type="entry name" value="Kringle"/>
</dbReference>